<name>A2GDA4_TRIV3</name>
<dbReference type="VEuPathDB" id="TrichDB:TVAGG3_0893880"/>
<keyword evidence="2" id="KW-1185">Reference proteome</keyword>
<dbReference type="VEuPathDB" id="TrichDB:TVAG_274980"/>
<evidence type="ECO:0000313" key="1">
    <source>
        <dbReference type="EMBL" id="EAX84866.1"/>
    </source>
</evidence>
<reference evidence="1" key="1">
    <citation type="submission" date="2006-10" db="EMBL/GenBank/DDBJ databases">
        <authorList>
            <person name="Amadeo P."/>
            <person name="Zhao Q."/>
            <person name="Wortman J."/>
            <person name="Fraser-Liggett C."/>
            <person name="Carlton J."/>
        </authorList>
    </citation>
    <scope>NUCLEOTIDE SEQUENCE</scope>
    <source>
        <strain evidence="1">G3</strain>
    </source>
</reference>
<dbReference type="Proteomes" id="UP000001542">
    <property type="component" value="Unassembled WGS sequence"/>
</dbReference>
<dbReference type="KEGG" id="tva:4742499"/>
<dbReference type="AlphaFoldDB" id="A2GDA4"/>
<sequence length="119" mass="13702">MMKPLTPTMRRTRSQSSTAYFSTLSEGKSHLPALEVSPFRRKSCNKVISCPKVYNIGQKRHFPDDVTPVILNLCFPYHIIREEYAFPTLPKLPSINESNFAKIFVDKINICSKLCDYMI</sequence>
<dbReference type="InParanoid" id="A2GDA4"/>
<organism evidence="1 2">
    <name type="scientific">Trichomonas vaginalis (strain ATCC PRA-98 / G3)</name>
    <dbReference type="NCBI Taxonomy" id="412133"/>
    <lineage>
        <taxon>Eukaryota</taxon>
        <taxon>Metamonada</taxon>
        <taxon>Parabasalia</taxon>
        <taxon>Trichomonadida</taxon>
        <taxon>Trichomonadidae</taxon>
        <taxon>Trichomonas</taxon>
    </lineage>
</organism>
<proteinExistence type="predicted"/>
<evidence type="ECO:0000313" key="2">
    <source>
        <dbReference type="Proteomes" id="UP000001542"/>
    </source>
</evidence>
<accession>A2GDA4</accession>
<reference evidence="1" key="2">
    <citation type="journal article" date="2007" name="Science">
        <title>Draft genome sequence of the sexually transmitted pathogen Trichomonas vaginalis.</title>
        <authorList>
            <person name="Carlton J.M."/>
            <person name="Hirt R.P."/>
            <person name="Silva J.C."/>
            <person name="Delcher A.L."/>
            <person name="Schatz M."/>
            <person name="Zhao Q."/>
            <person name="Wortman J.R."/>
            <person name="Bidwell S.L."/>
            <person name="Alsmark U.C.M."/>
            <person name="Besteiro S."/>
            <person name="Sicheritz-Ponten T."/>
            <person name="Noel C.J."/>
            <person name="Dacks J.B."/>
            <person name="Foster P.G."/>
            <person name="Simillion C."/>
            <person name="Van de Peer Y."/>
            <person name="Miranda-Saavedra D."/>
            <person name="Barton G.J."/>
            <person name="Westrop G.D."/>
            <person name="Mueller S."/>
            <person name="Dessi D."/>
            <person name="Fiori P.L."/>
            <person name="Ren Q."/>
            <person name="Paulsen I."/>
            <person name="Zhang H."/>
            <person name="Bastida-Corcuera F.D."/>
            <person name="Simoes-Barbosa A."/>
            <person name="Brown M.T."/>
            <person name="Hayes R.D."/>
            <person name="Mukherjee M."/>
            <person name="Okumura C.Y."/>
            <person name="Schneider R."/>
            <person name="Smith A.J."/>
            <person name="Vanacova S."/>
            <person name="Villalvazo M."/>
            <person name="Haas B.J."/>
            <person name="Pertea M."/>
            <person name="Feldblyum T.V."/>
            <person name="Utterback T.R."/>
            <person name="Shu C.L."/>
            <person name="Osoegawa K."/>
            <person name="de Jong P.J."/>
            <person name="Hrdy I."/>
            <person name="Horvathova L."/>
            <person name="Zubacova Z."/>
            <person name="Dolezal P."/>
            <person name="Malik S.B."/>
            <person name="Logsdon J.M. Jr."/>
            <person name="Henze K."/>
            <person name="Gupta A."/>
            <person name="Wang C.C."/>
            <person name="Dunne R.L."/>
            <person name="Upcroft J.A."/>
            <person name="Upcroft P."/>
            <person name="White O."/>
            <person name="Salzberg S.L."/>
            <person name="Tang P."/>
            <person name="Chiu C.-H."/>
            <person name="Lee Y.-S."/>
            <person name="Embley T.M."/>
            <person name="Coombs G.H."/>
            <person name="Mottram J.C."/>
            <person name="Tachezy J."/>
            <person name="Fraser-Liggett C.M."/>
            <person name="Johnson P.J."/>
        </authorList>
    </citation>
    <scope>NUCLEOTIDE SEQUENCE [LARGE SCALE GENOMIC DNA]</scope>
    <source>
        <strain evidence="1">G3</strain>
    </source>
</reference>
<dbReference type="EMBL" id="DS115169">
    <property type="protein sequence ID" value="EAX84866.1"/>
    <property type="molecule type" value="Genomic_DNA"/>
</dbReference>
<protein>
    <submittedName>
        <fullName evidence="1">Uncharacterized protein</fullName>
    </submittedName>
</protein>
<dbReference type="RefSeq" id="XP_001297796.1">
    <property type="nucleotide sequence ID" value="XM_001297795.1"/>
</dbReference>
<gene>
    <name evidence="1" type="ORF">TVAG_274980</name>
</gene>